<protein>
    <submittedName>
        <fullName evidence="3">KANSL1</fullName>
    </submittedName>
</protein>
<proteinExistence type="predicted"/>
<evidence type="ECO:0000256" key="1">
    <source>
        <dbReference type="SAM" id="MobiDB-lite"/>
    </source>
</evidence>
<feature type="compositionally biased region" description="Low complexity" evidence="1">
    <location>
        <begin position="636"/>
        <end position="652"/>
    </location>
</feature>
<keyword evidence="4" id="KW-1185">Reference proteome</keyword>
<feature type="compositionally biased region" description="Polar residues" evidence="1">
    <location>
        <begin position="521"/>
        <end position="538"/>
    </location>
</feature>
<dbReference type="PANTHER" id="PTHR22443:SF18">
    <property type="entry name" value="NON-SPECIFIC LETHAL 1, ISOFORM M"/>
    <property type="match status" value="1"/>
</dbReference>
<feature type="compositionally biased region" description="Polar residues" evidence="1">
    <location>
        <begin position="424"/>
        <end position="433"/>
    </location>
</feature>
<evidence type="ECO:0000259" key="2">
    <source>
        <dbReference type="SMART" id="SM01300"/>
    </source>
</evidence>
<dbReference type="PANTHER" id="PTHR22443">
    <property type="entry name" value="NON-SPECIFIC LETHAL 1, ISOFORM M"/>
    <property type="match status" value="1"/>
</dbReference>
<feature type="compositionally biased region" description="Low complexity" evidence="1">
    <location>
        <begin position="112"/>
        <end position="129"/>
    </location>
</feature>
<comment type="caution">
    <text evidence="3">The sequence shown here is derived from an EMBL/GenBank/DDBJ whole genome shotgun (WGS) entry which is preliminary data.</text>
</comment>
<feature type="compositionally biased region" description="Low complexity" evidence="1">
    <location>
        <begin position="388"/>
        <end position="405"/>
    </location>
</feature>
<feature type="region of interest" description="Disordered" evidence="1">
    <location>
        <begin position="37"/>
        <end position="57"/>
    </location>
</feature>
<dbReference type="GO" id="GO:0044545">
    <property type="term" value="C:NSL complex"/>
    <property type="evidence" value="ECO:0007669"/>
    <property type="project" value="TreeGrafter"/>
</dbReference>
<dbReference type="InterPro" id="IPR026180">
    <property type="entry name" value="NSL1"/>
</dbReference>
<feature type="region of interest" description="Disordered" evidence="1">
    <location>
        <begin position="521"/>
        <end position="553"/>
    </location>
</feature>
<dbReference type="AlphaFoldDB" id="A0A812DAI1"/>
<feature type="compositionally biased region" description="Polar residues" evidence="1">
    <location>
        <begin position="623"/>
        <end position="635"/>
    </location>
</feature>
<dbReference type="OrthoDB" id="6022640at2759"/>
<feature type="region of interest" description="Disordered" evidence="1">
    <location>
        <begin position="618"/>
        <end position="667"/>
    </location>
</feature>
<feature type="compositionally biased region" description="Polar residues" evidence="1">
    <location>
        <begin position="261"/>
        <end position="288"/>
    </location>
</feature>
<feature type="compositionally biased region" description="Acidic residues" evidence="1">
    <location>
        <begin position="289"/>
        <end position="311"/>
    </location>
</feature>
<accession>A0A812DAI1</accession>
<gene>
    <name evidence="3" type="ORF">SPHA_52718</name>
</gene>
<sequence>MPLHERVSLLDPAFHPVLSFSQEIPLPVHFEALLKSGEWQNKPPPKPAKTTANDRRRQKILQQNEARRTSKKLKNAAAVLLSSAKFRSRYDKKPVQKSRPSTTTNSAAMTSMSLAAQSTSSSLPTTPQNKVTDKRLCRTEIKKRRAAQLAIVLKKFPSRSISLGGSRLSGKRRFRSSEQACLKDGSSAINCPSATFKEMKEATLRKRRGESAFDINNIVIPYSMAASTRVEKLQYKEIVTPKWRKIDQEPVSEYKVEGEDSFTSSPNSSVGNRKQLTASQTNGISTCQNEEEDDDDDEDDDEELEIEDLSDELYIQRHAKCETQEKKRFVSFFQHGRRGHRSVRSDDTEPVSPESVGVLDSNLMIGSPVHPPTSSSSRHGPCTDALVSTLSSQSPSPLPTLLPLQDRSTSLNHPSPNDKLHSVSELTENQSLLTLDETDRMKQSRSFSYNQRQTEMEESDNPLTAAGYKQQEQSYLKSDGLEGVSPHLLSQTVSNIVHRSQSPLLSKISQNATAALSAHYSSTQSFSPHPYPTDTSIQTRPLTPTTSHPTTHLQKFCDEQLGRRRCSSLSKHERSCYEDDSDLFDMHEHSTVEPWIPRTFPLSELEYETMQIEHCCETKKNSENVPESSQPESRTPGSSHPCSPLPSSSSASNAEEDPNDPEWKVIGSKSGIVLRLAKR</sequence>
<name>A0A812DAI1_ACAPH</name>
<feature type="region of interest" description="Disordered" evidence="1">
    <location>
        <begin position="365"/>
        <end position="464"/>
    </location>
</feature>
<evidence type="ECO:0000313" key="4">
    <source>
        <dbReference type="Proteomes" id="UP000597762"/>
    </source>
</evidence>
<dbReference type="InterPro" id="IPR029332">
    <property type="entry name" value="PEHE_dom"/>
</dbReference>
<feature type="compositionally biased region" description="Polar residues" evidence="1">
    <location>
        <begin position="444"/>
        <end position="453"/>
    </location>
</feature>
<feature type="domain" description="PEHE" evidence="2">
    <location>
        <begin position="238"/>
        <end position="413"/>
    </location>
</feature>
<dbReference type="EMBL" id="CAHIKZ030003315">
    <property type="protein sequence ID" value="CAE1298682.1"/>
    <property type="molecule type" value="Genomic_DNA"/>
</dbReference>
<feature type="compositionally biased region" description="Low complexity" evidence="1">
    <location>
        <begin position="539"/>
        <end position="553"/>
    </location>
</feature>
<evidence type="ECO:0000313" key="3">
    <source>
        <dbReference type="EMBL" id="CAE1298682.1"/>
    </source>
</evidence>
<dbReference type="Pfam" id="PF15275">
    <property type="entry name" value="PEHE"/>
    <property type="match status" value="1"/>
</dbReference>
<feature type="region of interest" description="Disordered" evidence="1">
    <location>
        <begin position="256"/>
        <end position="311"/>
    </location>
</feature>
<dbReference type="SMART" id="SM01300">
    <property type="entry name" value="PEHE"/>
    <property type="match status" value="1"/>
</dbReference>
<dbReference type="Proteomes" id="UP000597762">
    <property type="component" value="Unassembled WGS sequence"/>
</dbReference>
<organism evidence="3 4">
    <name type="scientific">Acanthosepion pharaonis</name>
    <name type="common">Pharaoh cuttlefish</name>
    <name type="synonym">Sepia pharaonis</name>
    <dbReference type="NCBI Taxonomy" id="158019"/>
    <lineage>
        <taxon>Eukaryota</taxon>
        <taxon>Metazoa</taxon>
        <taxon>Spiralia</taxon>
        <taxon>Lophotrochozoa</taxon>
        <taxon>Mollusca</taxon>
        <taxon>Cephalopoda</taxon>
        <taxon>Coleoidea</taxon>
        <taxon>Decapodiformes</taxon>
        <taxon>Sepiida</taxon>
        <taxon>Sepiina</taxon>
        <taxon>Sepiidae</taxon>
        <taxon>Acanthosepion</taxon>
    </lineage>
</organism>
<dbReference type="GO" id="GO:0035035">
    <property type="term" value="F:histone acetyltransferase binding"/>
    <property type="evidence" value="ECO:0007669"/>
    <property type="project" value="TreeGrafter"/>
</dbReference>
<reference evidence="3" key="1">
    <citation type="submission" date="2021-01" db="EMBL/GenBank/DDBJ databases">
        <authorList>
            <person name="Li R."/>
            <person name="Bekaert M."/>
        </authorList>
    </citation>
    <scope>NUCLEOTIDE SEQUENCE</scope>
    <source>
        <strain evidence="3">Farmed</strain>
    </source>
</reference>
<feature type="region of interest" description="Disordered" evidence="1">
    <location>
        <begin position="112"/>
        <end position="132"/>
    </location>
</feature>
<feature type="compositionally biased region" description="Polar residues" evidence="1">
    <location>
        <begin position="406"/>
        <end position="415"/>
    </location>
</feature>